<dbReference type="AlphaFoldDB" id="A0A380HM75"/>
<protein>
    <submittedName>
        <fullName evidence="1">Permease</fullName>
    </submittedName>
</protein>
<dbReference type="InterPro" id="IPR021683">
    <property type="entry name" value="DUF3267"/>
</dbReference>
<reference evidence="1 2" key="1">
    <citation type="submission" date="2018-06" db="EMBL/GenBank/DDBJ databases">
        <authorList>
            <consortium name="Pathogen Informatics"/>
            <person name="Doyle S."/>
        </authorList>
    </citation>
    <scope>NUCLEOTIDE SEQUENCE [LARGE SCALE GENOMIC DNA]</scope>
    <source>
        <strain evidence="1 2">NCTC7688</strain>
    </source>
</reference>
<evidence type="ECO:0000313" key="1">
    <source>
        <dbReference type="EMBL" id="SUM82557.1"/>
    </source>
</evidence>
<gene>
    <name evidence="1" type="ORF">NCTC7688_01072</name>
</gene>
<dbReference type="RefSeq" id="WP_002482833.1">
    <property type="nucleotide sequence ID" value="NZ_CAXOKG010000007.1"/>
</dbReference>
<accession>A0A380HM75</accession>
<organism evidence="1 2">
    <name type="scientific">Staphylococcus saprophyticus</name>
    <dbReference type="NCBI Taxonomy" id="29385"/>
    <lineage>
        <taxon>Bacteria</taxon>
        <taxon>Bacillati</taxon>
        <taxon>Bacillota</taxon>
        <taxon>Bacilli</taxon>
        <taxon>Bacillales</taxon>
        <taxon>Staphylococcaceae</taxon>
        <taxon>Staphylococcus</taxon>
    </lineage>
</organism>
<evidence type="ECO:0000313" key="2">
    <source>
        <dbReference type="Proteomes" id="UP000254707"/>
    </source>
</evidence>
<sequence length="186" mass="21679">MFKIDLFSNKKAVEGFILFQLTIVMISILISYKMAYSMTHIIEQNIIFNIIFGIVGFAAVYFLHEFIHNIMFRVMSKGNKPTYRIKSGLITTHMPNVYFKKWQYMTIMLAPLVIITSVLLVIFSYFAYSSIIFIACFHIGYCVMDMYFLTGLLNKHVQLIEDTEEGIKFYTQAHAPAQEFRTELKS</sequence>
<proteinExistence type="predicted"/>
<dbReference type="Pfam" id="PF11667">
    <property type="entry name" value="DUF3267"/>
    <property type="match status" value="1"/>
</dbReference>
<dbReference type="Proteomes" id="UP000254707">
    <property type="component" value="Unassembled WGS sequence"/>
</dbReference>
<dbReference type="EMBL" id="UHED01000001">
    <property type="protein sequence ID" value="SUM82557.1"/>
    <property type="molecule type" value="Genomic_DNA"/>
</dbReference>
<name>A0A380HM75_STASA</name>